<sequence>MGARWLAEKKTVSFSRLIRMKRVLPLLLTTLCYVLWLLPARAQAPQWQWANAQSFVVNSVATDIQGNAYVTGQFSGSITVGRFSLTSSSAIGDLLVAKFNPSGRAEWVTPLAAQPLPGAGAGTFASGTDISVNPATGESVVVGRMNGLFAGSVPGSNLPADQYISDKFVVLKLTAAGSIQWAVQGGSTNLPTTCNAVATDAAGNSYLTGISYGYRLSSGGSVGAGPRQLFVLSLNGTGAFRWNTLASAPLSAMGIDIGTDALHGVYLLGTYFGPLTIGGSTLPGPPSGTVLARLDGTTGSVAWARGDQSGATALAVDAAGHSYLTGGFSGSYALGTASLTASAGREGFVAHLDPSGTVAWLQSVGAAEANGGVALSDGAPVVWLKRTASGGAVVGLKSGGAINWELAASGIDGGKCLATAPGLTPLQRRVVTGGSFTGAATFGSHNVSAAGSGHFLASLRFVQPIGPGNAVPLSAYPNPAQDLLTVRLPTAAGTSVQLVNLQGRVVRQHLGSDGPGVPELVWNVAGLPRGLYTVRAVGSGQVQTLLVELN</sequence>
<keyword evidence="3" id="KW-1185">Reference proteome</keyword>
<reference evidence="3" key="1">
    <citation type="submission" date="2018-05" db="EMBL/GenBank/DDBJ databases">
        <authorList>
            <person name="Nie L."/>
        </authorList>
    </citation>
    <scope>NUCLEOTIDE SEQUENCE [LARGE SCALE GENOMIC DNA]</scope>
    <source>
        <strain evidence="3">NL</strain>
    </source>
</reference>
<protein>
    <recommendedName>
        <fullName evidence="1">Secretion system C-terminal sorting domain-containing protein</fullName>
    </recommendedName>
</protein>
<name>A0A328BJ05_9BACT</name>
<evidence type="ECO:0000259" key="1">
    <source>
        <dbReference type="Pfam" id="PF18962"/>
    </source>
</evidence>
<evidence type="ECO:0000313" key="3">
    <source>
        <dbReference type="Proteomes" id="UP000248553"/>
    </source>
</evidence>
<organism evidence="2 3">
    <name type="scientific">Hymenobacter edaphi</name>
    <dbReference type="NCBI Taxonomy" id="2211146"/>
    <lineage>
        <taxon>Bacteria</taxon>
        <taxon>Pseudomonadati</taxon>
        <taxon>Bacteroidota</taxon>
        <taxon>Cytophagia</taxon>
        <taxon>Cytophagales</taxon>
        <taxon>Hymenobacteraceae</taxon>
        <taxon>Hymenobacter</taxon>
    </lineage>
</organism>
<dbReference type="Proteomes" id="UP000248553">
    <property type="component" value="Unassembled WGS sequence"/>
</dbReference>
<dbReference type="Pfam" id="PF18962">
    <property type="entry name" value="Por_Secre_tail"/>
    <property type="match status" value="1"/>
</dbReference>
<dbReference type="EMBL" id="QHKM01000003">
    <property type="protein sequence ID" value="RAK66635.1"/>
    <property type="molecule type" value="Genomic_DNA"/>
</dbReference>
<dbReference type="InterPro" id="IPR052918">
    <property type="entry name" value="Motility_Chemotaxis_Reg"/>
</dbReference>
<dbReference type="InterPro" id="IPR026444">
    <property type="entry name" value="Secre_tail"/>
</dbReference>
<dbReference type="PANTHER" id="PTHR35580">
    <property type="entry name" value="CELL SURFACE GLYCOPROTEIN (S-LAYER PROTEIN)-LIKE PROTEIN"/>
    <property type="match status" value="1"/>
</dbReference>
<accession>A0A328BJ05</accession>
<dbReference type="OrthoDB" id="610424at2"/>
<evidence type="ECO:0000313" key="2">
    <source>
        <dbReference type="EMBL" id="RAK66635.1"/>
    </source>
</evidence>
<dbReference type="PANTHER" id="PTHR35580:SF1">
    <property type="entry name" value="PHYTASE-LIKE DOMAIN-CONTAINING PROTEIN"/>
    <property type="match status" value="1"/>
</dbReference>
<feature type="domain" description="Secretion system C-terminal sorting" evidence="1">
    <location>
        <begin position="476"/>
        <end position="540"/>
    </location>
</feature>
<comment type="caution">
    <text evidence="2">The sequence shown here is derived from an EMBL/GenBank/DDBJ whole genome shotgun (WGS) entry which is preliminary data.</text>
</comment>
<dbReference type="NCBIfam" id="TIGR04183">
    <property type="entry name" value="Por_Secre_tail"/>
    <property type="match status" value="1"/>
</dbReference>
<dbReference type="AlphaFoldDB" id="A0A328BJ05"/>
<proteinExistence type="predicted"/>
<gene>
    <name evidence="2" type="ORF">DLM85_10460</name>
</gene>